<name>A0A1U9KP20_9PROT</name>
<dbReference type="RefSeq" id="WP_245825122.1">
    <property type="nucleotide sequence ID" value="NZ_BJXS01000002.1"/>
</dbReference>
<organism evidence="1 2">
    <name type="scientific">Neoasaia chiangmaiensis</name>
    <dbReference type="NCBI Taxonomy" id="320497"/>
    <lineage>
        <taxon>Bacteria</taxon>
        <taxon>Pseudomonadati</taxon>
        <taxon>Pseudomonadota</taxon>
        <taxon>Alphaproteobacteria</taxon>
        <taxon>Acetobacterales</taxon>
        <taxon>Acetobacteraceae</taxon>
        <taxon>Neoasaia</taxon>
    </lineage>
</organism>
<dbReference type="KEGG" id="nch:A0U93_05960"/>
<dbReference type="InterPro" id="IPR016181">
    <property type="entry name" value="Acyl_CoA_acyltransferase"/>
</dbReference>
<dbReference type="EMBL" id="CP014691">
    <property type="protein sequence ID" value="AQS87555.1"/>
    <property type="molecule type" value="Genomic_DNA"/>
</dbReference>
<dbReference type="InterPro" id="IPR000182">
    <property type="entry name" value="GNAT_dom"/>
</dbReference>
<dbReference type="AlphaFoldDB" id="A0A1U9KP20"/>
<reference evidence="1 2" key="1">
    <citation type="submission" date="2016-03" db="EMBL/GenBank/DDBJ databases">
        <title>Acetic acid bacteria sequencing.</title>
        <authorList>
            <person name="Brandt J."/>
            <person name="Jakob F."/>
            <person name="Vogel R.F."/>
        </authorList>
    </citation>
    <scope>NUCLEOTIDE SEQUENCE [LARGE SCALE GENOMIC DNA]</scope>
    <source>
        <strain evidence="1 2">NBRC 101099</strain>
    </source>
</reference>
<protein>
    <submittedName>
        <fullName evidence="1">Uncharacterized protein</fullName>
    </submittedName>
</protein>
<accession>A0A1U9KP20</accession>
<dbReference type="InterPro" id="IPR051908">
    <property type="entry name" value="Ribosomal_N-acetyltransferase"/>
</dbReference>
<sequence>MPDCPLPGIVIEPLTPSHAESMFPGLCDVRGYTYLAEEPPEDVAALRARYAFLAGGGPPDGHEVWLNWAIRSEIGLLGYTQATLRGDRALIGYHVFPSFWRQGVGRRAVSLMLQAVQKRGDIAIAEALVDTRNVASAGLLRHLGFHWVETVRNADFFKGQHSDEYRFERLFPPFNAGERA</sequence>
<dbReference type="GO" id="GO:0008999">
    <property type="term" value="F:protein-N-terminal-alanine acetyltransferase activity"/>
    <property type="evidence" value="ECO:0007669"/>
    <property type="project" value="TreeGrafter"/>
</dbReference>
<gene>
    <name evidence="1" type="ORF">A0U93_05960</name>
</gene>
<keyword evidence="2" id="KW-1185">Reference proteome</keyword>
<dbReference type="Gene3D" id="3.40.630.30">
    <property type="match status" value="1"/>
</dbReference>
<dbReference type="GO" id="GO:0005737">
    <property type="term" value="C:cytoplasm"/>
    <property type="evidence" value="ECO:0007669"/>
    <property type="project" value="TreeGrafter"/>
</dbReference>
<proteinExistence type="predicted"/>
<dbReference type="STRING" id="320497.A0U93_05960"/>
<dbReference type="SUPFAM" id="SSF55729">
    <property type="entry name" value="Acyl-CoA N-acyltransferases (Nat)"/>
    <property type="match status" value="1"/>
</dbReference>
<dbReference type="GO" id="GO:1990189">
    <property type="term" value="F:protein N-terminal-serine acetyltransferase activity"/>
    <property type="evidence" value="ECO:0007669"/>
    <property type="project" value="TreeGrafter"/>
</dbReference>
<dbReference type="PANTHER" id="PTHR43441:SF6">
    <property type="entry name" value="N-ACETYLTRANSFERASE DOMAIN-CONTAINING PROTEIN"/>
    <property type="match status" value="1"/>
</dbReference>
<evidence type="ECO:0000313" key="1">
    <source>
        <dbReference type="EMBL" id="AQS87555.1"/>
    </source>
</evidence>
<dbReference type="Proteomes" id="UP000188604">
    <property type="component" value="Chromosome"/>
</dbReference>
<dbReference type="Pfam" id="PF13302">
    <property type="entry name" value="Acetyltransf_3"/>
    <property type="match status" value="1"/>
</dbReference>
<dbReference type="CDD" id="cd04301">
    <property type="entry name" value="NAT_SF"/>
    <property type="match status" value="1"/>
</dbReference>
<dbReference type="PANTHER" id="PTHR43441">
    <property type="entry name" value="RIBOSOMAL-PROTEIN-SERINE ACETYLTRANSFERASE"/>
    <property type="match status" value="1"/>
</dbReference>
<dbReference type="PROSITE" id="PS51186">
    <property type="entry name" value="GNAT"/>
    <property type="match status" value="1"/>
</dbReference>
<evidence type="ECO:0000313" key="2">
    <source>
        <dbReference type="Proteomes" id="UP000188604"/>
    </source>
</evidence>